<dbReference type="Gene3D" id="3.80.10.10">
    <property type="entry name" value="Ribonuclease Inhibitor"/>
    <property type="match status" value="5"/>
</dbReference>
<comment type="caution">
    <text evidence="16">The sequence shown here is derived from an EMBL/GenBank/DDBJ whole genome shotgun (WGS) entry which is preliminary data.</text>
</comment>
<keyword evidence="8 12" id="KW-1133">Transmembrane helix</keyword>
<evidence type="ECO:0000256" key="10">
    <source>
        <dbReference type="ARBA" id="ARBA00023170"/>
    </source>
</evidence>
<dbReference type="InterPro" id="IPR013210">
    <property type="entry name" value="LRR_N_plant-typ"/>
</dbReference>
<keyword evidence="6 13" id="KW-0732">Signal</keyword>
<keyword evidence="3" id="KW-1003">Cell membrane</keyword>
<dbReference type="PANTHER" id="PTHR48061">
    <property type="entry name" value="LEUCINE-RICH REPEAT RECEPTOR PROTEIN KINASE EMS1-LIKE-RELATED"/>
    <property type="match status" value="1"/>
</dbReference>
<dbReference type="EMBL" id="CAXIPR030004409">
    <property type="protein sequence ID" value="CAM0151172.1"/>
    <property type="molecule type" value="Genomic_DNA"/>
</dbReference>
<dbReference type="PROSITE" id="PS51450">
    <property type="entry name" value="LRR"/>
    <property type="match status" value="1"/>
</dbReference>
<dbReference type="Proteomes" id="UP001497457">
    <property type="component" value="Unassembled WGS sequence"/>
</dbReference>
<dbReference type="InterPro" id="IPR046956">
    <property type="entry name" value="RLP23-like"/>
</dbReference>
<evidence type="ECO:0000256" key="3">
    <source>
        <dbReference type="ARBA" id="ARBA00022475"/>
    </source>
</evidence>
<keyword evidence="5 12" id="KW-0812">Transmembrane</keyword>
<keyword evidence="17" id="KW-1185">Reference proteome</keyword>
<dbReference type="InterPro" id="IPR003591">
    <property type="entry name" value="Leu-rich_rpt_typical-subtyp"/>
</dbReference>
<feature type="signal peptide" evidence="13">
    <location>
        <begin position="1"/>
        <end position="27"/>
    </location>
</feature>
<evidence type="ECO:0000256" key="9">
    <source>
        <dbReference type="ARBA" id="ARBA00023136"/>
    </source>
</evidence>
<evidence type="ECO:0000256" key="4">
    <source>
        <dbReference type="ARBA" id="ARBA00022614"/>
    </source>
</evidence>
<proteinExistence type="inferred from homology"/>
<gene>
    <name evidence="16" type="ORF">URODEC1_LOCUS124179</name>
</gene>
<evidence type="ECO:0000256" key="7">
    <source>
        <dbReference type="ARBA" id="ARBA00022737"/>
    </source>
</evidence>
<evidence type="ECO:0008006" key="18">
    <source>
        <dbReference type="Google" id="ProtNLM"/>
    </source>
</evidence>
<feature type="domain" description="Disease resistance R13L4/SHOC-2-like LRR" evidence="15">
    <location>
        <begin position="213"/>
        <end position="358"/>
    </location>
</feature>
<comment type="similarity">
    <text evidence="2">Belongs to the RLP family.</text>
</comment>
<feature type="domain" description="Leucine-rich repeat-containing N-terminal plant-type" evidence="14">
    <location>
        <begin position="37"/>
        <end position="73"/>
    </location>
</feature>
<evidence type="ECO:0000313" key="16">
    <source>
        <dbReference type="EMBL" id="CAM0151172.1"/>
    </source>
</evidence>
<dbReference type="InterPro" id="IPR055414">
    <property type="entry name" value="LRR_R13L4/SHOC2-like"/>
</dbReference>
<sequence>MAPAKERLHNLLALLLFIGCLLTDATAMFNTAAPCLPDQASSLLQLKGSLIGANLSSWQAGTDCCHWEHVTCDMALGRVISLNLGELFLRSPRLDPALFNLTSLRNLSLAFNYFDEVLPVFGFERLTDIIHLNLSWTNFRGQIPIGIACLKNLVTIDLSSNYDLYFERRSFQTFMTNMSNLRELYLDGASLRSIGSAWSTVLADSVPQLQILSLSGCHISGSIHPSFSRLRSLRVINLGDNSKLTGKVPEYFSELSSLRILDISGNHFEGHFPTKIFQLKKLRTLDLSGNPMLSVRLTYFPAVNNLETLDLVGTNFSYDMLSSFANLESLKTLGLNTMGTDNELPSLISKLSSLDDLRLRLVRSDLDNRGLSWVSNLTQLTHLLLDGYDFSRLVPTWIGELTRLESLYMGDCNFPMPIPHQIGNLTKLAELKFSSCDFAEQRMPSCIGNLTKLTSLKIYDCTFSGPIPSTIGKLIQLEALEVSYSNINGNIPKSLFALPVLQRLLLTENQLVGSLEDIPAPLLSPLFEIDLRGNQLTGPIPKSFFQLTNLDYLDLDSNKLSDTIELGSIWRLKSLTHLNLGNNMISVLEKEGNTILPNSLKIQALYLSSCNLTKFPASLKYLDTIQGLDLSNNQIEGAIPSWLWERRLVSLDLSYNRFTTLDRSPIVQMSYLIFLDISFNRLQGSIPIPLISSNQLFALDYSNNNFSSIEPNFGKYVRNAIYINLSKNKLNGHIPLSICSLNNLQIMDLSYNCFSGPIPPCLMERGNLSIFKLRENKLYGVLPENIREGCKLQTMDLNGNRIEGALPRSLANCQDLEVLDVGNNLIVDSFPSWMGTLPNLRILLLRSNQLYGTIRDFRSGHQHFTSLQIIDLSSNHFSGDLHLEWFDNLRAMRNNSNDEGQILGHYINISPNKSIYQDNVILTFKEATLSVTRILTAFKVIDFSNNSFEGSIPGSIGRLVSLRGLNMSHNNFTGQIPSQLGNLMRLESMDLSCNYLSGEIPQEFTSLTSLSWLNLSHNNLSGRIPQGNQFLTFPNSSFEGNADLCGIQLSKECGTQGPDSTTRSTLAPEHNTLWQDRFDAIILFICVGLGFGMGFALAIIFGPFYHIEGWLCNWKHMY</sequence>
<evidence type="ECO:0000256" key="8">
    <source>
        <dbReference type="ARBA" id="ARBA00022989"/>
    </source>
</evidence>
<protein>
    <recommendedName>
        <fullName evidence="18">Leucine-rich repeat-containing N-terminal plant-type domain-containing protein</fullName>
    </recommendedName>
</protein>
<dbReference type="Pfam" id="PF23598">
    <property type="entry name" value="LRR_14"/>
    <property type="match status" value="2"/>
</dbReference>
<dbReference type="GO" id="GO:0005886">
    <property type="term" value="C:plasma membrane"/>
    <property type="evidence" value="ECO:0007669"/>
    <property type="project" value="UniProtKB-SubCell"/>
</dbReference>
<dbReference type="FunFam" id="3.80.10.10:FF:000041">
    <property type="entry name" value="LRR receptor-like serine/threonine-protein kinase ERECTA"/>
    <property type="match status" value="1"/>
</dbReference>
<dbReference type="InterPro" id="IPR032675">
    <property type="entry name" value="LRR_dom_sf"/>
</dbReference>
<keyword evidence="11" id="KW-0325">Glycoprotein</keyword>
<dbReference type="SUPFAM" id="SSF52047">
    <property type="entry name" value="RNI-like"/>
    <property type="match status" value="2"/>
</dbReference>
<dbReference type="PANTHER" id="PTHR48061:SF2">
    <property type="entry name" value="RECEPTOR LIKE PROTEIN 30-LIKE"/>
    <property type="match status" value="1"/>
</dbReference>
<dbReference type="SMART" id="SM00369">
    <property type="entry name" value="LRR_TYP"/>
    <property type="match status" value="12"/>
</dbReference>
<dbReference type="InterPro" id="IPR001611">
    <property type="entry name" value="Leu-rich_rpt"/>
</dbReference>
<feature type="chain" id="PRO_5044827997" description="Leucine-rich repeat-containing N-terminal plant-type domain-containing protein" evidence="13">
    <location>
        <begin position="28"/>
        <end position="1118"/>
    </location>
</feature>
<evidence type="ECO:0000259" key="15">
    <source>
        <dbReference type="Pfam" id="PF23598"/>
    </source>
</evidence>
<name>A0ABC9H8K5_9POAL</name>
<evidence type="ECO:0000256" key="5">
    <source>
        <dbReference type="ARBA" id="ARBA00022692"/>
    </source>
</evidence>
<evidence type="ECO:0000256" key="1">
    <source>
        <dbReference type="ARBA" id="ARBA00004251"/>
    </source>
</evidence>
<keyword evidence="9 12" id="KW-0472">Membrane</keyword>
<feature type="transmembrane region" description="Helical" evidence="12">
    <location>
        <begin position="1081"/>
        <end position="1107"/>
    </location>
</feature>
<keyword evidence="4" id="KW-0433">Leucine-rich repeat</keyword>
<reference evidence="16 17" key="1">
    <citation type="submission" date="2024-10" db="EMBL/GenBank/DDBJ databases">
        <authorList>
            <person name="Ryan C."/>
        </authorList>
    </citation>
    <scope>NUCLEOTIDE SEQUENCE [LARGE SCALE GENOMIC DNA]</scope>
</reference>
<evidence type="ECO:0000259" key="14">
    <source>
        <dbReference type="Pfam" id="PF08263"/>
    </source>
</evidence>
<organism evidence="16 17">
    <name type="scientific">Urochloa decumbens</name>
    <dbReference type="NCBI Taxonomy" id="240449"/>
    <lineage>
        <taxon>Eukaryota</taxon>
        <taxon>Viridiplantae</taxon>
        <taxon>Streptophyta</taxon>
        <taxon>Embryophyta</taxon>
        <taxon>Tracheophyta</taxon>
        <taxon>Spermatophyta</taxon>
        <taxon>Magnoliopsida</taxon>
        <taxon>Liliopsida</taxon>
        <taxon>Poales</taxon>
        <taxon>Poaceae</taxon>
        <taxon>PACMAD clade</taxon>
        <taxon>Panicoideae</taxon>
        <taxon>Panicodae</taxon>
        <taxon>Paniceae</taxon>
        <taxon>Melinidinae</taxon>
        <taxon>Urochloa</taxon>
    </lineage>
</organism>
<keyword evidence="7" id="KW-0677">Repeat</keyword>
<dbReference type="FunFam" id="3.80.10.10:FF:000213">
    <property type="entry name" value="Tyrosine-sulfated glycopeptide receptor 1"/>
    <property type="match status" value="1"/>
</dbReference>
<dbReference type="Pfam" id="PF08263">
    <property type="entry name" value="LRRNT_2"/>
    <property type="match status" value="1"/>
</dbReference>
<dbReference type="AlphaFoldDB" id="A0ABC9H8K5"/>
<evidence type="ECO:0000313" key="17">
    <source>
        <dbReference type="Proteomes" id="UP001497457"/>
    </source>
</evidence>
<dbReference type="SUPFAM" id="SSF52058">
    <property type="entry name" value="L domain-like"/>
    <property type="match status" value="1"/>
</dbReference>
<comment type="subcellular location">
    <subcellularLocation>
        <location evidence="1">Cell membrane</location>
        <topology evidence="1">Single-pass type I membrane protein</topology>
    </subcellularLocation>
</comment>
<dbReference type="Pfam" id="PF13855">
    <property type="entry name" value="LRR_8"/>
    <property type="match status" value="3"/>
</dbReference>
<evidence type="ECO:0000256" key="11">
    <source>
        <dbReference type="ARBA" id="ARBA00023180"/>
    </source>
</evidence>
<dbReference type="PROSITE" id="PS51257">
    <property type="entry name" value="PROKAR_LIPOPROTEIN"/>
    <property type="match status" value="1"/>
</dbReference>
<accession>A0ABC9H8K5</accession>
<evidence type="ECO:0000256" key="2">
    <source>
        <dbReference type="ARBA" id="ARBA00009592"/>
    </source>
</evidence>
<evidence type="ECO:0000256" key="13">
    <source>
        <dbReference type="SAM" id="SignalP"/>
    </source>
</evidence>
<dbReference type="FunFam" id="3.80.10.10:FF:000095">
    <property type="entry name" value="LRR receptor-like serine/threonine-protein kinase GSO1"/>
    <property type="match status" value="1"/>
</dbReference>
<keyword evidence="10" id="KW-0675">Receptor</keyword>
<dbReference type="Pfam" id="PF00560">
    <property type="entry name" value="LRR_1"/>
    <property type="match status" value="3"/>
</dbReference>
<evidence type="ECO:0000256" key="12">
    <source>
        <dbReference type="SAM" id="Phobius"/>
    </source>
</evidence>
<evidence type="ECO:0000256" key="6">
    <source>
        <dbReference type="ARBA" id="ARBA00022729"/>
    </source>
</evidence>
<feature type="domain" description="Disease resistance R13L4/SHOC-2-like LRR" evidence="15">
    <location>
        <begin position="366"/>
        <end position="496"/>
    </location>
</feature>